<dbReference type="Gene3D" id="3.10.129.10">
    <property type="entry name" value="Hotdog Thioesterase"/>
    <property type="match status" value="1"/>
</dbReference>
<gene>
    <name evidence="1" type="ORF">CBM2594_U10061</name>
</gene>
<dbReference type="EMBL" id="OGUU01000045">
    <property type="protein sequence ID" value="SPC25560.1"/>
    <property type="molecule type" value="Genomic_DNA"/>
</dbReference>
<evidence type="ECO:0008006" key="3">
    <source>
        <dbReference type="Google" id="ProtNLM"/>
    </source>
</evidence>
<dbReference type="AlphaFoldDB" id="A0A7Z7JHP1"/>
<accession>A0A7Z7JHP1</accession>
<dbReference type="SUPFAM" id="SSF54637">
    <property type="entry name" value="Thioesterase/thiol ester dehydrase-isomerase"/>
    <property type="match status" value="1"/>
</dbReference>
<reference evidence="1 2" key="1">
    <citation type="submission" date="2018-01" db="EMBL/GenBank/DDBJ databases">
        <authorList>
            <person name="Clerissi C."/>
        </authorList>
    </citation>
    <scope>NUCLEOTIDE SEQUENCE [LARGE SCALE GENOMIC DNA]</scope>
    <source>
        <strain evidence="1">Cupriavidus taiwanensis STM 6021</strain>
    </source>
</reference>
<organism evidence="1 2">
    <name type="scientific">Cupriavidus taiwanensis</name>
    <dbReference type="NCBI Taxonomy" id="164546"/>
    <lineage>
        <taxon>Bacteria</taxon>
        <taxon>Pseudomonadati</taxon>
        <taxon>Pseudomonadota</taxon>
        <taxon>Betaproteobacteria</taxon>
        <taxon>Burkholderiales</taxon>
        <taxon>Burkholderiaceae</taxon>
        <taxon>Cupriavidus</taxon>
    </lineage>
</organism>
<proteinExistence type="predicted"/>
<evidence type="ECO:0000313" key="1">
    <source>
        <dbReference type="EMBL" id="SPC25560.1"/>
    </source>
</evidence>
<sequence length="83" mass="9578">MHISFTHWVSRNRTRCFALQRIGTSSIHLVFTMRDATYPEFYFATATAVWVWIDKESGKSAPVPASLRARCLEFLPDVQGEDR</sequence>
<comment type="caution">
    <text evidence="1">The sequence shown here is derived from an EMBL/GenBank/DDBJ whole genome shotgun (WGS) entry which is preliminary data.</text>
</comment>
<name>A0A7Z7JHP1_9BURK</name>
<dbReference type="Proteomes" id="UP000257139">
    <property type="component" value="Unassembled WGS sequence"/>
</dbReference>
<evidence type="ECO:0000313" key="2">
    <source>
        <dbReference type="Proteomes" id="UP000257139"/>
    </source>
</evidence>
<dbReference type="InterPro" id="IPR029069">
    <property type="entry name" value="HotDog_dom_sf"/>
</dbReference>
<protein>
    <recommendedName>
        <fullName evidence="3">Thioesterase</fullName>
    </recommendedName>
</protein>